<protein>
    <submittedName>
        <fullName evidence="5">4-alpha-N-acetylgalactosaminyltransferase</fullName>
    </submittedName>
</protein>
<dbReference type="PANTHER" id="PTHR12526:SF629">
    <property type="entry name" value="TEICHURONIC ACID BIOSYNTHESIS GLYCOSYLTRANSFERASE TUAH-RELATED"/>
    <property type="match status" value="1"/>
</dbReference>
<organism evidence="5">
    <name type="scientific">Enterobacter cloacae</name>
    <dbReference type="NCBI Taxonomy" id="550"/>
    <lineage>
        <taxon>Bacteria</taxon>
        <taxon>Pseudomonadati</taxon>
        <taxon>Pseudomonadota</taxon>
        <taxon>Gammaproteobacteria</taxon>
        <taxon>Enterobacterales</taxon>
        <taxon>Enterobacteriaceae</taxon>
        <taxon>Enterobacter</taxon>
        <taxon>Enterobacter cloacae complex</taxon>
    </lineage>
</organism>
<accession>A0A6B9XYY8</accession>
<proteinExistence type="predicted"/>
<reference evidence="5" key="1">
    <citation type="submission" date="2019-03" db="EMBL/GenBank/DDBJ databases">
        <title>Genetic characterization of the O-antigen and development of a molecular serotyping scheme for Enterobacter cloacae.</title>
        <authorList>
            <person name="Li Y."/>
            <person name="Huang J."/>
            <person name="Wang X."/>
            <person name="Xu C."/>
            <person name="Han T."/>
            <person name="Guo X."/>
        </authorList>
    </citation>
    <scope>NUCLEOTIDE SEQUENCE</scope>
    <source>
        <strain evidence="5">NCTC 11932</strain>
    </source>
</reference>
<sequence>MKKIAIILPSLRNVGPNKVALTIVKENLNSSELFFKVFYIKEQIELDFPCDTEKLSPSTLRQLYDFDVIHSHMLRPDIINAILPFYKGKKITTVHNIVTDDLYYSHGYFISKLVSRVWFKIWSMLDNAIVLSQFAKTFYVNNGLSENKVLIIYNGIEKEHPLESIDQKDKELILNFKANSKLIAALCLANARKGLEQVIEALVSLPEYKFILIGDGPVVNDLRTLALERKVSERFLVLGYRKNARKFLHYVDYFIMPSRSEGFPLALIEAVEAKKKVVCSSLPLFKEIYNKNEVSFFELDNIATLEEAVRNADENDTESAYNKTKQNYSGEAMGKNYRKCYLSDKESK</sequence>
<dbReference type="AlphaFoldDB" id="A0A6B9XYY8"/>
<feature type="domain" description="Glycosyltransferase subfamily 4-like N-terminal" evidence="4">
    <location>
        <begin position="60"/>
        <end position="158"/>
    </location>
</feature>
<dbReference type="Pfam" id="PF00534">
    <property type="entry name" value="Glycos_transf_1"/>
    <property type="match status" value="1"/>
</dbReference>
<evidence type="ECO:0000256" key="2">
    <source>
        <dbReference type="ARBA" id="ARBA00022679"/>
    </source>
</evidence>
<dbReference type="RefSeq" id="WP_129541311.1">
    <property type="nucleotide sequence ID" value="NZ_PEHU01000016.1"/>
</dbReference>
<evidence type="ECO:0000256" key="1">
    <source>
        <dbReference type="ARBA" id="ARBA00022676"/>
    </source>
</evidence>
<keyword evidence="2 5" id="KW-0808">Transferase</keyword>
<feature type="domain" description="Glycosyl transferase family 1" evidence="3">
    <location>
        <begin position="175"/>
        <end position="319"/>
    </location>
</feature>
<dbReference type="GO" id="GO:0016757">
    <property type="term" value="F:glycosyltransferase activity"/>
    <property type="evidence" value="ECO:0007669"/>
    <property type="project" value="UniProtKB-KW"/>
</dbReference>
<dbReference type="SUPFAM" id="SSF53756">
    <property type="entry name" value="UDP-Glycosyltransferase/glycogen phosphorylase"/>
    <property type="match status" value="1"/>
</dbReference>
<evidence type="ECO:0000259" key="4">
    <source>
        <dbReference type="Pfam" id="PF13439"/>
    </source>
</evidence>
<evidence type="ECO:0000313" key="5">
    <source>
        <dbReference type="EMBL" id="QHR93387.1"/>
    </source>
</evidence>
<dbReference type="PANTHER" id="PTHR12526">
    <property type="entry name" value="GLYCOSYLTRANSFERASE"/>
    <property type="match status" value="1"/>
</dbReference>
<dbReference type="Pfam" id="PF13439">
    <property type="entry name" value="Glyco_transf_4"/>
    <property type="match status" value="1"/>
</dbReference>
<dbReference type="GO" id="GO:1901135">
    <property type="term" value="P:carbohydrate derivative metabolic process"/>
    <property type="evidence" value="ECO:0007669"/>
    <property type="project" value="UniProtKB-ARBA"/>
</dbReference>
<dbReference type="InterPro" id="IPR028098">
    <property type="entry name" value="Glyco_trans_4-like_N"/>
</dbReference>
<name>A0A6B9XYY8_ENTCL</name>
<dbReference type="InterPro" id="IPR001296">
    <property type="entry name" value="Glyco_trans_1"/>
</dbReference>
<evidence type="ECO:0000259" key="3">
    <source>
        <dbReference type="Pfam" id="PF00534"/>
    </source>
</evidence>
<dbReference type="Gene3D" id="3.40.50.2000">
    <property type="entry name" value="Glycogen Phosphorylase B"/>
    <property type="match status" value="2"/>
</dbReference>
<dbReference type="EMBL" id="MK595739">
    <property type="protein sequence ID" value="QHR93387.1"/>
    <property type="molecule type" value="Genomic_DNA"/>
</dbReference>
<keyword evidence="1" id="KW-0328">Glycosyltransferase</keyword>